<accession>A0A3N9WED9</accession>
<proteinExistence type="predicted"/>
<sequence>MPVEGGEAARRLAERRAWRIARSAEFALELAILPGRRWESSKGATLALMARVSAVPAIEEAVFAVWDLAREDPPPGRDRVYAARGDEAPIVVGHAESATLVARSGGPVLVVADALGRTVWRVEADQMWAEDLAEIFRELWEVAHGRPAVDESAVPAMPPLPWQQDRV</sequence>
<reference evidence="1 2" key="1">
    <citation type="submission" date="2018-05" db="EMBL/GenBank/DDBJ databases">
        <title>Micromonospora from Atacama Desert.</title>
        <authorList>
            <person name="Carro L."/>
            <person name="Goodfellow M."/>
            <person name="Klenk H.-P."/>
        </authorList>
    </citation>
    <scope>NUCLEOTIDE SEQUENCE [LARGE SCALE GENOMIC DNA]</scope>
    <source>
        <strain evidence="1 2">LB39</strain>
    </source>
</reference>
<organism evidence="1 2">
    <name type="scientific">Micromonospora inaquosa</name>
    <dbReference type="NCBI Taxonomy" id="2203716"/>
    <lineage>
        <taxon>Bacteria</taxon>
        <taxon>Bacillati</taxon>
        <taxon>Actinomycetota</taxon>
        <taxon>Actinomycetes</taxon>
        <taxon>Micromonosporales</taxon>
        <taxon>Micromonosporaceae</taxon>
        <taxon>Micromonospora</taxon>
    </lineage>
</organism>
<protein>
    <submittedName>
        <fullName evidence="1">Uncharacterized protein</fullName>
    </submittedName>
</protein>
<keyword evidence="2" id="KW-1185">Reference proteome</keyword>
<dbReference type="OrthoDB" id="3397716at2"/>
<evidence type="ECO:0000313" key="1">
    <source>
        <dbReference type="EMBL" id="RQW99293.1"/>
    </source>
</evidence>
<evidence type="ECO:0000313" key="2">
    <source>
        <dbReference type="Proteomes" id="UP000282312"/>
    </source>
</evidence>
<comment type="caution">
    <text evidence="1">The sequence shown here is derived from an EMBL/GenBank/DDBJ whole genome shotgun (WGS) entry which is preliminary data.</text>
</comment>
<dbReference type="Proteomes" id="UP000282312">
    <property type="component" value="Unassembled WGS sequence"/>
</dbReference>
<dbReference type="EMBL" id="QGSZ01000273">
    <property type="protein sequence ID" value="RQW99293.1"/>
    <property type="molecule type" value="Genomic_DNA"/>
</dbReference>
<gene>
    <name evidence="1" type="ORF">DLJ59_25045</name>
</gene>
<dbReference type="AlphaFoldDB" id="A0A3N9WED9"/>
<name>A0A3N9WED9_9ACTN</name>